<dbReference type="Proteomes" id="UP000567179">
    <property type="component" value="Unassembled WGS sequence"/>
</dbReference>
<comment type="caution">
    <text evidence="1">The sequence shown here is derived from an EMBL/GenBank/DDBJ whole genome shotgun (WGS) entry which is preliminary data.</text>
</comment>
<name>A0A8H5BN94_9AGAR</name>
<sequence length="176" mass="20467">MPSTRGSISLPSAKDSHVLLRARLYSSHYSGALTRPVPTQVVANTKRTERPSTSVMRLDHYPERRMMRYPLVEALFKDRKIQPFIHDTRIRFVERGRSHSYIIFCQNHIRLPLNHNLENSWRGDILVMRLGKGKLAGEVINLQAGDINRVDKVIRRFLRRAKQGRRLQLPSPMSFV</sequence>
<dbReference type="OrthoDB" id="2835048at2759"/>
<protein>
    <submittedName>
        <fullName evidence="1">Uncharacterized protein</fullName>
    </submittedName>
</protein>
<gene>
    <name evidence="1" type="ORF">D9619_009981</name>
</gene>
<organism evidence="1 2">
    <name type="scientific">Psilocybe cf. subviscida</name>
    <dbReference type="NCBI Taxonomy" id="2480587"/>
    <lineage>
        <taxon>Eukaryota</taxon>
        <taxon>Fungi</taxon>
        <taxon>Dikarya</taxon>
        <taxon>Basidiomycota</taxon>
        <taxon>Agaricomycotina</taxon>
        <taxon>Agaricomycetes</taxon>
        <taxon>Agaricomycetidae</taxon>
        <taxon>Agaricales</taxon>
        <taxon>Agaricineae</taxon>
        <taxon>Strophariaceae</taxon>
        <taxon>Psilocybe</taxon>
    </lineage>
</organism>
<dbReference type="AlphaFoldDB" id="A0A8H5BN94"/>
<keyword evidence="2" id="KW-1185">Reference proteome</keyword>
<proteinExistence type="predicted"/>
<reference evidence="1 2" key="1">
    <citation type="journal article" date="2020" name="ISME J.">
        <title>Uncovering the hidden diversity of litter-decomposition mechanisms in mushroom-forming fungi.</title>
        <authorList>
            <person name="Floudas D."/>
            <person name="Bentzer J."/>
            <person name="Ahren D."/>
            <person name="Johansson T."/>
            <person name="Persson P."/>
            <person name="Tunlid A."/>
        </authorList>
    </citation>
    <scope>NUCLEOTIDE SEQUENCE [LARGE SCALE GENOMIC DNA]</scope>
    <source>
        <strain evidence="1 2">CBS 101986</strain>
    </source>
</reference>
<evidence type="ECO:0000313" key="2">
    <source>
        <dbReference type="Proteomes" id="UP000567179"/>
    </source>
</evidence>
<dbReference type="EMBL" id="JAACJJ010000015">
    <property type="protein sequence ID" value="KAF5325267.1"/>
    <property type="molecule type" value="Genomic_DNA"/>
</dbReference>
<evidence type="ECO:0000313" key="1">
    <source>
        <dbReference type="EMBL" id="KAF5325267.1"/>
    </source>
</evidence>
<accession>A0A8H5BN94</accession>